<keyword evidence="2 11" id="KW-0812">Transmembrane</keyword>
<dbReference type="InterPro" id="IPR023298">
    <property type="entry name" value="ATPase_P-typ_TM_dom_sf"/>
</dbReference>
<evidence type="ECO:0000259" key="13">
    <source>
        <dbReference type="Pfam" id="PF00689"/>
    </source>
</evidence>
<dbReference type="InterPro" id="IPR008250">
    <property type="entry name" value="ATPase_P-typ_transduc_dom_A_sf"/>
</dbReference>
<feature type="domain" description="P-type ATPase A" evidence="12">
    <location>
        <begin position="172"/>
        <end position="294"/>
    </location>
</feature>
<dbReference type="InterPro" id="IPR001757">
    <property type="entry name" value="P_typ_ATPase"/>
</dbReference>
<proteinExistence type="predicted"/>
<evidence type="ECO:0000313" key="15">
    <source>
        <dbReference type="EMBL" id="OMJ88678.1"/>
    </source>
</evidence>
<dbReference type="Proteomes" id="UP000187209">
    <property type="component" value="Unassembled WGS sequence"/>
</dbReference>
<reference evidence="15 16" key="1">
    <citation type="submission" date="2016-11" db="EMBL/GenBank/DDBJ databases">
        <title>The macronuclear genome of Stentor coeruleus: a giant cell with tiny introns.</title>
        <authorList>
            <person name="Slabodnick M."/>
            <person name="Ruby J.G."/>
            <person name="Reiff S.B."/>
            <person name="Swart E.C."/>
            <person name="Gosai S."/>
            <person name="Prabakaran S."/>
            <person name="Witkowska E."/>
            <person name="Larue G.E."/>
            <person name="Fisher S."/>
            <person name="Freeman R.M."/>
            <person name="Gunawardena J."/>
            <person name="Chu W."/>
            <person name="Stover N.A."/>
            <person name="Gregory B.D."/>
            <person name="Nowacki M."/>
            <person name="Derisi J."/>
            <person name="Roy S.W."/>
            <person name="Marshall W.F."/>
            <person name="Sood P."/>
        </authorList>
    </citation>
    <scope>NUCLEOTIDE SEQUENCE [LARGE SCALE GENOMIC DNA]</scope>
    <source>
        <strain evidence="15">WM001</strain>
    </source>
</reference>
<dbReference type="SFLD" id="SFLDS00003">
    <property type="entry name" value="Haloacid_Dehalogenase"/>
    <property type="match status" value="1"/>
</dbReference>
<organism evidence="15 16">
    <name type="scientific">Stentor coeruleus</name>
    <dbReference type="NCBI Taxonomy" id="5963"/>
    <lineage>
        <taxon>Eukaryota</taxon>
        <taxon>Sar</taxon>
        <taxon>Alveolata</taxon>
        <taxon>Ciliophora</taxon>
        <taxon>Postciliodesmatophora</taxon>
        <taxon>Heterotrichea</taxon>
        <taxon>Heterotrichida</taxon>
        <taxon>Stentoridae</taxon>
        <taxon>Stentor</taxon>
    </lineage>
</organism>
<feature type="transmembrane region" description="Helical" evidence="11">
    <location>
        <begin position="887"/>
        <end position="912"/>
    </location>
</feature>
<dbReference type="InterPro" id="IPR023214">
    <property type="entry name" value="HAD_sf"/>
</dbReference>
<evidence type="ECO:0000256" key="3">
    <source>
        <dbReference type="ARBA" id="ARBA00022723"/>
    </source>
</evidence>
<dbReference type="GO" id="GO:0046872">
    <property type="term" value="F:metal ion binding"/>
    <property type="evidence" value="ECO:0007669"/>
    <property type="project" value="UniProtKB-KW"/>
</dbReference>
<feature type="transmembrane region" description="Helical" evidence="11">
    <location>
        <begin position="1034"/>
        <end position="1058"/>
    </location>
</feature>
<evidence type="ECO:0000313" key="16">
    <source>
        <dbReference type="Proteomes" id="UP000187209"/>
    </source>
</evidence>
<dbReference type="InterPro" id="IPR044492">
    <property type="entry name" value="P_typ_ATPase_HD_dom"/>
</dbReference>
<feature type="transmembrane region" description="Helical" evidence="11">
    <location>
        <begin position="313"/>
        <end position="332"/>
    </location>
</feature>
<protein>
    <recommendedName>
        <fullName evidence="17">P-type Ca(2+) transporter</fullName>
    </recommendedName>
</protein>
<dbReference type="OrthoDB" id="3352408at2759"/>
<dbReference type="GO" id="GO:0005886">
    <property type="term" value="C:plasma membrane"/>
    <property type="evidence" value="ECO:0007669"/>
    <property type="project" value="TreeGrafter"/>
</dbReference>
<keyword evidence="4" id="KW-0547">Nucleotide-binding</keyword>
<dbReference type="SUPFAM" id="SSF81665">
    <property type="entry name" value="Calcium ATPase, transmembrane domain M"/>
    <property type="match status" value="1"/>
</dbReference>
<feature type="region of interest" description="Disordered" evidence="10">
    <location>
        <begin position="1071"/>
        <end position="1092"/>
    </location>
</feature>
<evidence type="ECO:0000256" key="7">
    <source>
        <dbReference type="ARBA" id="ARBA00022967"/>
    </source>
</evidence>
<feature type="transmembrane region" description="Helical" evidence="11">
    <location>
        <begin position="133"/>
        <end position="151"/>
    </location>
</feature>
<keyword evidence="9 11" id="KW-0472">Membrane</keyword>
<dbReference type="Gene3D" id="3.40.50.1000">
    <property type="entry name" value="HAD superfamily/HAD-like"/>
    <property type="match status" value="1"/>
</dbReference>
<dbReference type="NCBIfam" id="TIGR01494">
    <property type="entry name" value="ATPase_P-type"/>
    <property type="match status" value="2"/>
</dbReference>
<feature type="transmembrane region" description="Helical" evidence="11">
    <location>
        <begin position="819"/>
        <end position="841"/>
    </location>
</feature>
<dbReference type="EMBL" id="MPUH01000144">
    <property type="protein sequence ID" value="OMJ88678.1"/>
    <property type="molecule type" value="Genomic_DNA"/>
</dbReference>
<dbReference type="Pfam" id="PF00689">
    <property type="entry name" value="Cation_ATPase_C"/>
    <property type="match status" value="1"/>
</dbReference>
<dbReference type="InterPro" id="IPR059000">
    <property type="entry name" value="ATPase_P-type_domA"/>
</dbReference>
<comment type="subcellular location">
    <subcellularLocation>
        <location evidence="1">Endomembrane system</location>
        <topology evidence="1">Multi-pass membrane protein</topology>
    </subcellularLocation>
</comment>
<dbReference type="SUPFAM" id="SSF81653">
    <property type="entry name" value="Calcium ATPase, transduction domain A"/>
    <property type="match status" value="1"/>
</dbReference>
<gene>
    <name evidence="15" type="ORF">SteCoe_9296</name>
</gene>
<feature type="domain" description="Cation-transporting P-type ATPase C-terminal" evidence="13">
    <location>
        <begin position="844"/>
        <end position="1048"/>
    </location>
</feature>
<feature type="transmembrane region" description="Helical" evidence="11">
    <location>
        <begin position="1001"/>
        <end position="1022"/>
    </location>
</feature>
<feature type="transmembrane region" description="Helical" evidence="11">
    <location>
        <begin position="352"/>
        <end position="381"/>
    </location>
</feature>
<dbReference type="Gene3D" id="2.70.150.10">
    <property type="entry name" value="Calcium-transporting ATPase, cytoplasmic transduction domain A"/>
    <property type="match status" value="1"/>
</dbReference>
<dbReference type="PANTHER" id="PTHR24093:SF369">
    <property type="entry name" value="CALCIUM-TRANSPORTING ATPASE"/>
    <property type="match status" value="1"/>
</dbReference>
<dbReference type="GO" id="GO:0005388">
    <property type="term" value="F:P-type calcium transporter activity"/>
    <property type="evidence" value="ECO:0007669"/>
    <property type="project" value="TreeGrafter"/>
</dbReference>
<evidence type="ECO:0000256" key="5">
    <source>
        <dbReference type="ARBA" id="ARBA00022840"/>
    </source>
</evidence>
<dbReference type="AlphaFoldDB" id="A0A1R2CI51"/>
<name>A0A1R2CI51_9CILI</name>
<dbReference type="PANTHER" id="PTHR24093">
    <property type="entry name" value="CATION TRANSPORTING ATPASE"/>
    <property type="match status" value="1"/>
</dbReference>
<evidence type="ECO:0000256" key="10">
    <source>
        <dbReference type="SAM" id="MobiDB-lite"/>
    </source>
</evidence>
<accession>A0A1R2CI51</accession>
<dbReference type="Pfam" id="PF00690">
    <property type="entry name" value="Cation_ATPase_N"/>
    <property type="match status" value="1"/>
</dbReference>
<keyword evidence="5" id="KW-0067">ATP-binding</keyword>
<dbReference type="InterPro" id="IPR006068">
    <property type="entry name" value="ATPase_P-typ_cation-transptr_C"/>
</dbReference>
<dbReference type="Pfam" id="PF00122">
    <property type="entry name" value="E1-E2_ATPase"/>
    <property type="match status" value="1"/>
</dbReference>
<evidence type="ECO:0000259" key="12">
    <source>
        <dbReference type="Pfam" id="PF00122"/>
    </source>
</evidence>
<dbReference type="Gene3D" id="3.40.1110.10">
    <property type="entry name" value="Calcium-transporting ATPase, cytoplasmic domain N"/>
    <property type="match status" value="1"/>
</dbReference>
<feature type="domain" description="Cation-transporting P-type ATPase N-terminal" evidence="14">
    <location>
        <begin position="49"/>
        <end position="115"/>
    </location>
</feature>
<keyword evidence="16" id="KW-1185">Reference proteome</keyword>
<evidence type="ECO:0000256" key="11">
    <source>
        <dbReference type="SAM" id="Phobius"/>
    </source>
</evidence>
<dbReference type="GO" id="GO:0012505">
    <property type="term" value="C:endomembrane system"/>
    <property type="evidence" value="ECO:0007669"/>
    <property type="project" value="UniProtKB-SubCell"/>
</dbReference>
<evidence type="ECO:0000259" key="14">
    <source>
        <dbReference type="Pfam" id="PF00690"/>
    </source>
</evidence>
<dbReference type="InterPro" id="IPR023299">
    <property type="entry name" value="ATPase_P-typ_cyto_dom_N"/>
</dbReference>
<evidence type="ECO:0000256" key="9">
    <source>
        <dbReference type="ARBA" id="ARBA00023136"/>
    </source>
</evidence>
<evidence type="ECO:0000256" key="4">
    <source>
        <dbReference type="ARBA" id="ARBA00022741"/>
    </source>
</evidence>
<keyword evidence="3" id="KW-0479">Metal-binding</keyword>
<dbReference type="InterPro" id="IPR004014">
    <property type="entry name" value="ATPase_P-typ_cation-transptr_N"/>
</dbReference>
<dbReference type="InterPro" id="IPR036412">
    <property type="entry name" value="HAD-like_sf"/>
</dbReference>
<dbReference type="GO" id="GO:0005524">
    <property type="term" value="F:ATP binding"/>
    <property type="evidence" value="ECO:0007669"/>
    <property type="project" value="UniProtKB-KW"/>
</dbReference>
<feature type="transmembrane region" description="Helical" evidence="11">
    <location>
        <begin position="104"/>
        <end position="121"/>
    </location>
</feature>
<evidence type="ECO:0000256" key="2">
    <source>
        <dbReference type="ARBA" id="ARBA00022692"/>
    </source>
</evidence>
<evidence type="ECO:0008006" key="17">
    <source>
        <dbReference type="Google" id="ProtNLM"/>
    </source>
</evidence>
<evidence type="ECO:0000256" key="6">
    <source>
        <dbReference type="ARBA" id="ARBA00022842"/>
    </source>
</evidence>
<dbReference type="SFLD" id="SFLDF00027">
    <property type="entry name" value="p-type_atpase"/>
    <property type="match status" value="1"/>
</dbReference>
<dbReference type="PRINTS" id="PR00119">
    <property type="entry name" value="CATATPASE"/>
</dbReference>
<dbReference type="SUPFAM" id="SSF81660">
    <property type="entry name" value="Metal cation-transporting ATPase, ATP-binding domain N"/>
    <property type="match status" value="1"/>
</dbReference>
<keyword evidence="7" id="KW-1278">Translocase</keyword>
<dbReference type="GO" id="GO:0016887">
    <property type="term" value="F:ATP hydrolysis activity"/>
    <property type="evidence" value="ECO:0007669"/>
    <property type="project" value="InterPro"/>
</dbReference>
<evidence type="ECO:0000256" key="8">
    <source>
        <dbReference type="ARBA" id="ARBA00022989"/>
    </source>
</evidence>
<dbReference type="InterPro" id="IPR018303">
    <property type="entry name" value="ATPase_P-typ_P_site"/>
</dbReference>
<dbReference type="PROSITE" id="PS00154">
    <property type="entry name" value="ATPASE_E1_E2"/>
    <property type="match status" value="1"/>
</dbReference>
<evidence type="ECO:0000256" key="1">
    <source>
        <dbReference type="ARBA" id="ARBA00004127"/>
    </source>
</evidence>
<dbReference type="Pfam" id="PF13246">
    <property type="entry name" value="Cation_ATPase"/>
    <property type="match status" value="1"/>
</dbReference>
<keyword evidence="6" id="KW-0460">Magnesium</keyword>
<dbReference type="Gene3D" id="1.20.1110.10">
    <property type="entry name" value="Calcium-transporting ATPase, transmembrane domain"/>
    <property type="match status" value="1"/>
</dbReference>
<dbReference type="SUPFAM" id="SSF56784">
    <property type="entry name" value="HAD-like"/>
    <property type="match status" value="1"/>
</dbReference>
<sequence length="1092" mass="122001">MDKNDDASYTLVTPTTRRNFGNTVESLTNLVETYLKRDFCEEVDQLKEEGVESYQENLKTNFDKGLSSSENFDSRIEFYGSNKKPEPELDSFCMLCLEPLSDKINIILLVLGIASLIIGATGEHPSYGWVEGFAILLVVFIIVMVSSTMNYSKQNKFKELQQIHKNRAGISIIRDGEKQFLHPEEVLVGDIIMLATGDIIPCDGIVLQSHSLLVNEAALTGENDLMHKENLKHCSKIRRQMKKVAKENDMTPNKHDVPSPIVISGTSVAQGTAKIVSIAVGPNSKEGRISELAEQEVGNTPLEEKLDDVADKISLVGLGAGLFALVALYLRFFIRLGMDDYEWKGRSNITELIGYFLLAFTVVAVAIPEGLPLAVTICLAYSVKKMQKDNNLVKKLPACETMGGVDMVCSDKTGTLTQNMMVLKRFGCFFGKNDINALDEEKLHKLFARSGDFFKLLKEGVSLCTEARVEAKENPADNGVVVEKDVGSQTELAVIKMLRKIPDNNDDYLKIRKTYEESVLKINPFSSERKKSSIVVQRPDGARRVYVIGAPDFIIKHCTHGIDLEMNIHSVGEEEQLNFIRIQEDMAKFGLRTLSIAFRDLESDESVDEVNQKNHPILESKELIVIGVFGIYDPPRPGVDTAIAKCNRAGIRVRMVTGDNAKTAEAIAREINITTEFSRVMEGPRFNELVGGVMCSKCTTEKECECPRQGKDAREDVVKDFEAFKEIIETIDVLARSAPEDKYTMVTGLKQMGHVVAVTGDGTNDAPALRKADVGFAMGIAGTEYARQAADIILVDDNFGSIVKAAIWGRGIYDNIQKFIQFQLTVNVVAVVCAIVGAITIQQSALTAVQMLWVNMIMDSMASLALATEEPTEGVLDRKPQDPNEFIATPLMFKHIFGQAICMLALIFAYLFDGENMFIEYEHNKDILTNPDNSDFVCSGRLYDFNSGEDYKRYVDDYGPSRHLTYLFNIFIWFQIFNEFNARRIRDEINFLQGITKSSMFIIIFFITAGVQILIVEVGSWAFFVSKYGLTVEQWFTCIAWGFVPIPFRFFLLLIPGFGRKKLKAPKKSTTHLTSSIHGGSAKRKFSSSYKF</sequence>
<keyword evidence="8 11" id="KW-1133">Transmembrane helix</keyword>
<dbReference type="PRINTS" id="PR00121">
    <property type="entry name" value="NAKATPASE"/>
</dbReference>
<dbReference type="SFLD" id="SFLDG00002">
    <property type="entry name" value="C1.7:_P-type_atpase_like"/>
    <property type="match status" value="1"/>
</dbReference>
<comment type="caution">
    <text evidence="15">The sequence shown here is derived from an EMBL/GenBank/DDBJ whole genome shotgun (WGS) entry which is preliminary data.</text>
</comment>